<accession>A0AA39JKJ9</accession>
<proteinExistence type="predicted"/>
<sequence>MASLPQELLDIIVDELSQDRESLNALHSTSRSFRHRAQSHLFRSIHLPEKRSCHSFLELCTASPNILDLVQTLEVTIFIDRDAYQALGNHSLPNLRSLRIDGGPSILPGRHLSRVNMHEIPSSLLTYPITNLTLDGLNIDSARDMRNILRSFPTLQTLVMNQVRVCHVTEPLGSIYEAGETEPGDGPAIEDLSISFTSYNLCDMKALLEIKGRPFVFRGLRKLSCTWVRHWHGTRDIQLFLHATRRTLQELHLCHSDVIYWDPYTRANIADFSQVPCVIFEAPWRSTDQIIGLNWFTECLEYQEDGPARISQLHLSLRIPNFETLLSDYRIVWRSLDRALAVERFASLEKFNISVVIDSPMAATGEQNEDQLGLSQMEQTIFSAFPTLHEQRKVFVQTVYKS</sequence>
<gene>
    <name evidence="1" type="ORF">EV421DRAFT_395613</name>
</gene>
<dbReference type="AlphaFoldDB" id="A0AA39JKJ9"/>
<dbReference type="Proteomes" id="UP001175226">
    <property type="component" value="Unassembled WGS sequence"/>
</dbReference>
<name>A0AA39JKJ9_9AGAR</name>
<evidence type="ECO:0000313" key="1">
    <source>
        <dbReference type="EMBL" id="KAK0444441.1"/>
    </source>
</evidence>
<dbReference type="EMBL" id="JAUEPT010000019">
    <property type="protein sequence ID" value="KAK0444441.1"/>
    <property type="molecule type" value="Genomic_DNA"/>
</dbReference>
<evidence type="ECO:0008006" key="3">
    <source>
        <dbReference type="Google" id="ProtNLM"/>
    </source>
</evidence>
<comment type="caution">
    <text evidence="1">The sequence shown here is derived from an EMBL/GenBank/DDBJ whole genome shotgun (WGS) entry which is preliminary data.</text>
</comment>
<keyword evidence="2" id="KW-1185">Reference proteome</keyword>
<protein>
    <recommendedName>
        <fullName evidence="3">F-box domain-containing protein</fullName>
    </recommendedName>
</protein>
<evidence type="ECO:0000313" key="2">
    <source>
        <dbReference type="Proteomes" id="UP001175226"/>
    </source>
</evidence>
<organism evidence="1 2">
    <name type="scientific">Armillaria borealis</name>
    <dbReference type="NCBI Taxonomy" id="47425"/>
    <lineage>
        <taxon>Eukaryota</taxon>
        <taxon>Fungi</taxon>
        <taxon>Dikarya</taxon>
        <taxon>Basidiomycota</taxon>
        <taxon>Agaricomycotina</taxon>
        <taxon>Agaricomycetes</taxon>
        <taxon>Agaricomycetidae</taxon>
        <taxon>Agaricales</taxon>
        <taxon>Marasmiineae</taxon>
        <taxon>Physalacriaceae</taxon>
        <taxon>Armillaria</taxon>
    </lineage>
</organism>
<reference evidence="1" key="1">
    <citation type="submission" date="2023-06" db="EMBL/GenBank/DDBJ databases">
        <authorList>
            <consortium name="Lawrence Berkeley National Laboratory"/>
            <person name="Ahrendt S."/>
            <person name="Sahu N."/>
            <person name="Indic B."/>
            <person name="Wong-Bajracharya J."/>
            <person name="Merenyi Z."/>
            <person name="Ke H.-M."/>
            <person name="Monk M."/>
            <person name="Kocsube S."/>
            <person name="Drula E."/>
            <person name="Lipzen A."/>
            <person name="Balint B."/>
            <person name="Henrissat B."/>
            <person name="Andreopoulos B."/>
            <person name="Martin F.M."/>
            <person name="Harder C.B."/>
            <person name="Rigling D."/>
            <person name="Ford K.L."/>
            <person name="Foster G.D."/>
            <person name="Pangilinan J."/>
            <person name="Papanicolaou A."/>
            <person name="Barry K."/>
            <person name="LaButti K."/>
            <person name="Viragh M."/>
            <person name="Koriabine M."/>
            <person name="Yan M."/>
            <person name="Riley R."/>
            <person name="Champramary S."/>
            <person name="Plett K.L."/>
            <person name="Tsai I.J."/>
            <person name="Slot J."/>
            <person name="Sipos G."/>
            <person name="Plett J."/>
            <person name="Nagy L.G."/>
            <person name="Grigoriev I.V."/>
        </authorList>
    </citation>
    <scope>NUCLEOTIDE SEQUENCE</scope>
    <source>
        <strain evidence="1">FPL87.14</strain>
    </source>
</reference>